<dbReference type="EMBL" id="CP071796">
    <property type="protein sequence ID" value="QTD46503.1"/>
    <property type="molecule type" value="Genomic_DNA"/>
</dbReference>
<dbReference type="InterPro" id="IPR013611">
    <property type="entry name" value="Transp-assoc_OB_typ2"/>
</dbReference>
<dbReference type="InterPro" id="IPR003593">
    <property type="entry name" value="AAA+_ATPase"/>
</dbReference>
<dbReference type="RefSeq" id="WP_208010402.1">
    <property type="nucleotide sequence ID" value="NZ_CP071796.1"/>
</dbReference>
<dbReference type="SUPFAM" id="SSF50331">
    <property type="entry name" value="MOP-like"/>
    <property type="match status" value="1"/>
</dbReference>
<sequence length="362" mass="38654">MTPYLELRGIGKRFGEHQVLTGVDLSVRQGELVCLLGPSGCGKTTLLRIIAGFEQASSGALLLQGQDILGQSPHQRGFGMVFQSLALFPHMTVAANIGYGMKLKGIDAKARAARVHELLETIQLPGMGDRPVSALSGGQRQRVAIARALAVPPKLFLLDEPLSALDAQIRESMQIELRQLQQKFGVTTLIVTHDQHEAMMLGDRLMVLRGGQVQQCATPGQMYRQPANAFVAEFLGAANLVRGRVLSAESVELLGHAVALSTGMAAGTPILLALRSEDIRLQGATVGQAAGTGSTGNVNLPAQVEFVRDLGATVDVLLRCGGQVLRCRGQDAWMRQAQAGQAVTLSFDAMNCNWLNEDAKDA</sequence>
<proteinExistence type="predicted"/>
<dbReference type="PROSITE" id="PS50893">
    <property type="entry name" value="ABC_TRANSPORTER_2"/>
    <property type="match status" value="1"/>
</dbReference>
<evidence type="ECO:0000256" key="1">
    <source>
        <dbReference type="ARBA" id="ARBA00022448"/>
    </source>
</evidence>
<feature type="domain" description="ABC transporter" evidence="5">
    <location>
        <begin position="5"/>
        <end position="235"/>
    </location>
</feature>
<dbReference type="GO" id="GO:0015697">
    <property type="term" value="P:quaternary ammonium group transport"/>
    <property type="evidence" value="ECO:0007669"/>
    <property type="project" value="UniProtKB-ARBA"/>
</dbReference>
<protein>
    <submittedName>
        <fullName evidence="6">ABC transporter ATP-binding protein</fullName>
    </submittedName>
</protein>
<dbReference type="Pfam" id="PF00005">
    <property type="entry name" value="ABC_tran"/>
    <property type="match status" value="1"/>
</dbReference>
<evidence type="ECO:0000313" key="7">
    <source>
        <dbReference type="Proteomes" id="UP000663903"/>
    </source>
</evidence>
<name>A0A975H441_9BURK</name>
<keyword evidence="7" id="KW-1185">Reference proteome</keyword>
<evidence type="ECO:0000259" key="5">
    <source>
        <dbReference type="PROSITE" id="PS50893"/>
    </source>
</evidence>
<dbReference type="GO" id="GO:0016887">
    <property type="term" value="F:ATP hydrolysis activity"/>
    <property type="evidence" value="ECO:0007669"/>
    <property type="project" value="InterPro"/>
</dbReference>
<gene>
    <name evidence="6" type="ORF">J1M35_06370</name>
</gene>
<dbReference type="PANTHER" id="PTHR42781">
    <property type="entry name" value="SPERMIDINE/PUTRESCINE IMPORT ATP-BINDING PROTEIN POTA"/>
    <property type="match status" value="1"/>
</dbReference>
<keyword evidence="3" id="KW-0547">Nucleotide-binding</keyword>
<accession>A0A975H441</accession>
<dbReference type="SMART" id="SM00382">
    <property type="entry name" value="AAA"/>
    <property type="match status" value="1"/>
</dbReference>
<dbReference type="GO" id="GO:0005524">
    <property type="term" value="F:ATP binding"/>
    <property type="evidence" value="ECO:0007669"/>
    <property type="project" value="UniProtKB-KW"/>
</dbReference>
<dbReference type="Pfam" id="PF08402">
    <property type="entry name" value="TOBE_2"/>
    <property type="match status" value="1"/>
</dbReference>
<dbReference type="InterPro" id="IPR050093">
    <property type="entry name" value="ABC_SmlMolc_Importer"/>
</dbReference>
<dbReference type="Gene3D" id="2.40.50.100">
    <property type="match status" value="1"/>
</dbReference>
<dbReference type="InterPro" id="IPR003439">
    <property type="entry name" value="ABC_transporter-like_ATP-bd"/>
</dbReference>
<evidence type="ECO:0000256" key="3">
    <source>
        <dbReference type="ARBA" id="ARBA00022741"/>
    </source>
</evidence>
<dbReference type="GO" id="GO:0043190">
    <property type="term" value="C:ATP-binding cassette (ABC) transporter complex"/>
    <property type="evidence" value="ECO:0007669"/>
    <property type="project" value="InterPro"/>
</dbReference>
<dbReference type="InterPro" id="IPR008995">
    <property type="entry name" value="Mo/tungstate-bd_C_term_dom"/>
</dbReference>
<keyword evidence="1" id="KW-0813">Transport</keyword>
<keyword evidence="2" id="KW-0472">Membrane</keyword>
<dbReference type="Proteomes" id="UP000663903">
    <property type="component" value="Chromosome"/>
</dbReference>
<dbReference type="InterPro" id="IPR017871">
    <property type="entry name" value="ABC_transporter-like_CS"/>
</dbReference>
<dbReference type="FunFam" id="3.40.50.300:FF:000425">
    <property type="entry name" value="Probable ABC transporter, ATP-binding subunit"/>
    <property type="match status" value="1"/>
</dbReference>
<evidence type="ECO:0000313" key="6">
    <source>
        <dbReference type="EMBL" id="QTD46503.1"/>
    </source>
</evidence>
<organism evidence="6 7">
    <name type="scientific">Ottowia testudinis</name>
    <dbReference type="NCBI Taxonomy" id="2816950"/>
    <lineage>
        <taxon>Bacteria</taxon>
        <taxon>Pseudomonadati</taxon>
        <taxon>Pseudomonadota</taxon>
        <taxon>Betaproteobacteria</taxon>
        <taxon>Burkholderiales</taxon>
        <taxon>Comamonadaceae</taxon>
        <taxon>Ottowia</taxon>
    </lineage>
</organism>
<dbReference type="KEGG" id="otd:J1M35_06370"/>
<keyword evidence="2" id="KW-1003">Cell membrane</keyword>
<dbReference type="AlphaFoldDB" id="A0A975H441"/>
<evidence type="ECO:0000256" key="2">
    <source>
        <dbReference type="ARBA" id="ARBA00022475"/>
    </source>
</evidence>
<reference evidence="6" key="1">
    <citation type="submission" date="2021-03" db="EMBL/GenBank/DDBJ databases">
        <title>Ottowia sp. 27C isolated from the cloaca of a Giant Asian pond turtle (Heosemys grandis).</title>
        <authorList>
            <person name="Spergser J."/>
            <person name="Busse H.-J."/>
        </authorList>
    </citation>
    <scope>NUCLEOTIDE SEQUENCE</scope>
    <source>
        <strain evidence="6">27C</strain>
    </source>
</reference>
<dbReference type="Gene3D" id="3.40.50.300">
    <property type="entry name" value="P-loop containing nucleotide triphosphate hydrolases"/>
    <property type="match status" value="1"/>
</dbReference>
<evidence type="ECO:0000256" key="4">
    <source>
        <dbReference type="ARBA" id="ARBA00022840"/>
    </source>
</evidence>
<dbReference type="PROSITE" id="PS00211">
    <property type="entry name" value="ABC_TRANSPORTER_1"/>
    <property type="match status" value="1"/>
</dbReference>
<dbReference type="PANTHER" id="PTHR42781:SF4">
    <property type="entry name" value="SPERMIDINE_PUTRESCINE IMPORT ATP-BINDING PROTEIN POTA"/>
    <property type="match status" value="1"/>
</dbReference>
<dbReference type="GO" id="GO:0022857">
    <property type="term" value="F:transmembrane transporter activity"/>
    <property type="evidence" value="ECO:0007669"/>
    <property type="project" value="InterPro"/>
</dbReference>
<dbReference type="SUPFAM" id="SSF52540">
    <property type="entry name" value="P-loop containing nucleoside triphosphate hydrolases"/>
    <property type="match status" value="1"/>
</dbReference>
<keyword evidence="4 6" id="KW-0067">ATP-binding</keyword>
<dbReference type="InterPro" id="IPR027417">
    <property type="entry name" value="P-loop_NTPase"/>
</dbReference>